<dbReference type="Proteomes" id="UP000198508">
    <property type="component" value="Unassembled WGS sequence"/>
</dbReference>
<proteinExistence type="inferred from homology"/>
<dbReference type="InterPro" id="IPR045336">
    <property type="entry name" value="MmgE_PrpD_N"/>
</dbReference>
<keyword evidence="5" id="KW-1185">Reference proteome</keyword>
<accession>A0A1I0FFH6</accession>
<dbReference type="PANTHER" id="PTHR16943:SF8">
    <property type="entry name" value="2-METHYLCITRATE DEHYDRATASE"/>
    <property type="match status" value="1"/>
</dbReference>
<dbReference type="Pfam" id="PF19305">
    <property type="entry name" value="MmgE_PrpD_C"/>
    <property type="match status" value="1"/>
</dbReference>
<feature type="domain" description="MmgE/PrpD N-terminal" evidence="2">
    <location>
        <begin position="5"/>
        <end position="245"/>
    </location>
</feature>
<dbReference type="InterPro" id="IPR005656">
    <property type="entry name" value="MmgE_PrpD"/>
</dbReference>
<dbReference type="InterPro" id="IPR042183">
    <property type="entry name" value="MmgE/PrpD_sf_1"/>
</dbReference>
<sequence length="449" mass="48824">MNITRDLCDYLAGLTADRLDQDLLEDIRYKTLDWLGCVAGALDKKSSRAVLEMARESGGNPQCSAFGLPEKTSMFTAAFSNGVLGHTLEYDDVNKIAITHPGAIAVPAALAAAEYCGADFERYALGVTAGYEVMIRLGAALNPSHYDYWHTTGTCGAFAAAAAAGTVMGFDGEKLSRALGIAGTMASGLVCVFGTDAKLVNVGNAVSNGLKAAVLAGKGFTVPGDVIEREGGYAQAVSQTRNFKYLCPQDGDELRIRDSYYKIHAACGHTHSALDALQKIKKAQDFAWDQVESVSVHAYKKAVELTGTFCCDTELKAKFSMPYCIAAMLVYGEAGLMQFTEEVRNDPRIHGLKHRIKVEEDLSYTEEYPILRIERLSVTLKDGRKWEEEVELPEGKPPREYIRAKFLSLAGLTIDRDRAARIMEQVLSLTMESPMNRLGDGLRGELNGG</sequence>
<reference evidence="5" key="1">
    <citation type="submission" date="2016-10" db="EMBL/GenBank/DDBJ databases">
        <authorList>
            <person name="Varghese N."/>
            <person name="Submissions S."/>
        </authorList>
    </citation>
    <scope>NUCLEOTIDE SEQUENCE [LARGE SCALE GENOMIC DNA]</scope>
    <source>
        <strain evidence="5">NLAE-zl-G277</strain>
    </source>
</reference>
<evidence type="ECO:0000259" key="2">
    <source>
        <dbReference type="Pfam" id="PF03972"/>
    </source>
</evidence>
<dbReference type="SUPFAM" id="SSF103378">
    <property type="entry name" value="2-methylcitrate dehydratase PrpD"/>
    <property type="match status" value="1"/>
</dbReference>
<gene>
    <name evidence="4" type="ORF">SAMN05216313_108122</name>
</gene>
<dbReference type="GO" id="GO:0016829">
    <property type="term" value="F:lyase activity"/>
    <property type="evidence" value="ECO:0007669"/>
    <property type="project" value="InterPro"/>
</dbReference>
<feature type="domain" description="MmgE/PrpD C-terminal" evidence="3">
    <location>
        <begin position="264"/>
        <end position="428"/>
    </location>
</feature>
<dbReference type="EMBL" id="FOIM01000008">
    <property type="protein sequence ID" value="SET56132.1"/>
    <property type="molecule type" value="Genomic_DNA"/>
</dbReference>
<evidence type="ECO:0000259" key="3">
    <source>
        <dbReference type="Pfam" id="PF19305"/>
    </source>
</evidence>
<dbReference type="Pfam" id="PF03972">
    <property type="entry name" value="MmgE_PrpD_N"/>
    <property type="match status" value="1"/>
</dbReference>
<organism evidence="4 5">
    <name type="scientific">Enterocloster lavalensis</name>
    <dbReference type="NCBI Taxonomy" id="460384"/>
    <lineage>
        <taxon>Bacteria</taxon>
        <taxon>Bacillati</taxon>
        <taxon>Bacillota</taxon>
        <taxon>Clostridia</taxon>
        <taxon>Lachnospirales</taxon>
        <taxon>Lachnospiraceae</taxon>
        <taxon>Enterocloster</taxon>
    </lineage>
</organism>
<dbReference type="InterPro" id="IPR036148">
    <property type="entry name" value="MmgE/PrpD_sf"/>
</dbReference>
<dbReference type="RefSeq" id="WP_092362910.1">
    <property type="nucleotide sequence ID" value="NZ_FOIM01000008.1"/>
</dbReference>
<evidence type="ECO:0000313" key="5">
    <source>
        <dbReference type="Proteomes" id="UP000198508"/>
    </source>
</evidence>
<evidence type="ECO:0000256" key="1">
    <source>
        <dbReference type="ARBA" id="ARBA00006174"/>
    </source>
</evidence>
<dbReference type="InterPro" id="IPR042188">
    <property type="entry name" value="MmgE/PrpD_sf_2"/>
</dbReference>
<name>A0A1I0FFH6_9FIRM</name>
<dbReference type="PANTHER" id="PTHR16943">
    <property type="entry name" value="2-METHYLCITRATE DEHYDRATASE-RELATED"/>
    <property type="match status" value="1"/>
</dbReference>
<dbReference type="STRING" id="460384.SAMN05216313_108122"/>
<dbReference type="Gene3D" id="3.30.1330.120">
    <property type="entry name" value="2-methylcitrate dehydratase PrpD"/>
    <property type="match status" value="1"/>
</dbReference>
<comment type="similarity">
    <text evidence="1">Belongs to the PrpD family.</text>
</comment>
<dbReference type="Gene3D" id="1.10.4100.10">
    <property type="entry name" value="2-methylcitrate dehydratase PrpD"/>
    <property type="match status" value="1"/>
</dbReference>
<dbReference type="AlphaFoldDB" id="A0A1I0FFH6"/>
<protein>
    <submittedName>
        <fullName evidence="4">2-methylcitrate dehydratase PrpD</fullName>
    </submittedName>
</protein>
<evidence type="ECO:0000313" key="4">
    <source>
        <dbReference type="EMBL" id="SET56132.1"/>
    </source>
</evidence>
<dbReference type="InterPro" id="IPR045337">
    <property type="entry name" value="MmgE_PrpD_C"/>
</dbReference>